<dbReference type="InParanoid" id="Q7UR35"/>
<dbReference type="STRING" id="243090.RB5914"/>
<dbReference type="EnsemblBacteria" id="CAD74507">
    <property type="protein sequence ID" value="CAD74507"/>
    <property type="gene ID" value="RB5914"/>
</dbReference>
<protein>
    <submittedName>
        <fullName evidence="1">Uncharacterized protein</fullName>
    </submittedName>
</protein>
<accession>Q7UR35</accession>
<dbReference type="KEGG" id="rba:RB5914"/>
<proteinExistence type="predicted"/>
<evidence type="ECO:0000313" key="1">
    <source>
        <dbReference type="EMBL" id="CAD74507.1"/>
    </source>
</evidence>
<evidence type="ECO:0000313" key="2">
    <source>
        <dbReference type="Proteomes" id="UP000001025"/>
    </source>
</evidence>
<sequence>MPKCADMVRAGSYHGLIRTRTSESRLTDKFREYIRRTVPHPKGLERSVDDYLKVVR</sequence>
<name>Q7UR35_RHOBA</name>
<dbReference type="AlphaFoldDB" id="Q7UR35"/>
<keyword evidence="2" id="KW-1185">Reference proteome</keyword>
<dbReference type="HOGENOM" id="CLU_3011297_0_0_0"/>
<organism evidence="1 2">
    <name type="scientific">Rhodopirellula baltica (strain DSM 10527 / NCIMB 13988 / SH1)</name>
    <dbReference type="NCBI Taxonomy" id="243090"/>
    <lineage>
        <taxon>Bacteria</taxon>
        <taxon>Pseudomonadati</taxon>
        <taxon>Planctomycetota</taxon>
        <taxon>Planctomycetia</taxon>
        <taxon>Pirellulales</taxon>
        <taxon>Pirellulaceae</taxon>
        <taxon>Rhodopirellula</taxon>
    </lineage>
</organism>
<gene>
    <name evidence="1" type="ordered locus">RB5914</name>
</gene>
<dbReference type="EMBL" id="BX294143">
    <property type="protein sequence ID" value="CAD74507.1"/>
    <property type="molecule type" value="Genomic_DNA"/>
</dbReference>
<reference evidence="1 2" key="1">
    <citation type="journal article" date="2003" name="Proc. Natl. Acad. Sci. U.S.A.">
        <title>Complete genome sequence of the marine planctomycete Pirellula sp. strain 1.</title>
        <authorList>
            <person name="Gloeckner F.O."/>
            <person name="Kube M."/>
            <person name="Bauer M."/>
            <person name="Teeling H."/>
            <person name="Lombardot T."/>
            <person name="Ludwig W."/>
            <person name="Gade D."/>
            <person name="Beck A."/>
            <person name="Borzym K."/>
            <person name="Heitmann K."/>
            <person name="Rabus R."/>
            <person name="Schlesner H."/>
            <person name="Amann R."/>
            <person name="Reinhardt R."/>
        </authorList>
    </citation>
    <scope>NUCLEOTIDE SEQUENCE [LARGE SCALE GENOMIC DNA]</scope>
    <source>
        <strain evidence="2">DSM 10527 / NCIMB 13988 / SH1</strain>
    </source>
</reference>
<dbReference type="Proteomes" id="UP000001025">
    <property type="component" value="Chromosome"/>
</dbReference>